<dbReference type="UniPathway" id="UPA00070">
    <property type="reaction ID" value="UER00119"/>
</dbReference>
<keyword evidence="5 6" id="KW-0665">Pyrimidine biosynthesis</keyword>
<evidence type="ECO:0000313" key="8">
    <source>
        <dbReference type="EMBL" id="AJD90940.1"/>
    </source>
</evidence>
<dbReference type="GO" id="GO:0004588">
    <property type="term" value="F:orotate phosphoribosyltransferase activity"/>
    <property type="evidence" value="ECO:0007669"/>
    <property type="project" value="UniProtKB-UniRule"/>
</dbReference>
<protein>
    <recommendedName>
        <fullName evidence="2 6">Orotate phosphoribosyltransferase</fullName>
        <shortName evidence="6">OPRT</shortName>
        <shortName evidence="6">OPRTase</shortName>
        <ecNumber evidence="2 6">2.4.2.10</ecNumber>
    </recommendedName>
</protein>
<dbReference type="Gene3D" id="3.40.50.2020">
    <property type="match status" value="1"/>
</dbReference>
<evidence type="ECO:0000256" key="6">
    <source>
        <dbReference type="HAMAP-Rule" id="MF_01208"/>
    </source>
</evidence>
<feature type="binding site" evidence="6">
    <location>
        <position position="124"/>
    </location>
    <ligand>
        <name>orotate</name>
        <dbReference type="ChEBI" id="CHEBI:30839"/>
    </ligand>
</feature>
<evidence type="ECO:0000259" key="7">
    <source>
        <dbReference type="Pfam" id="PF00156"/>
    </source>
</evidence>
<reference evidence="8 9" key="1">
    <citation type="submission" date="2014-08" db="EMBL/GenBank/DDBJ databases">
        <title>Complete genome of a marine bacteria Jeotgalibacillus malaysiensis.</title>
        <authorList>
            <person name="Yaakop A.S."/>
            <person name="Chan K.-G."/>
            <person name="Goh K.M."/>
        </authorList>
    </citation>
    <scope>NUCLEOTIDE SEQUENCE [LARGE SCALE GENOMIC DNA]</scope>
    <source>
        <strain evidence="8 9">D5</strain>
    </source>
</reference>
<dbReference type="InterPro" id="IPR000836">
    <property type="entry name" value="PRTase_dom"/>
</dbReference>
<feature type="binding site" evidence="6">
    <location>
        <position position="94"/>
    </location>
    <ligand>
        <name>5-phospho-alpha-D-ribose 1-diphosphate</name>
        <dbReference type="ChEBI" id="CHEBI:58017"/>
        <note>ligand shared between dimeric partners</note>
    </ligand>
</feature>
<dbReference type="HAMAP" id="MF_01208">
    <property type="entry name" value="PyrE"/>
    <property type="match status" value="1"/>
</dbReference>
<feature type="binding site" evidence="6">
    <location>
        <position position="98"/>
    </location>
    <ligand>
        <name>5-phospho-alpha-D-ribose 1-diphosphate</name>
        <dbReference type="ChEBI" id="CHEBI:58017"/>
        <note>ligand shared between dimeric partners</note>
    </ligand>
</feature>
<feature type="domain" description="Phosphoribosyltransferase" evidence="7">
    <location>
        <begin position="49"/>
        <end position="160"/>
    </location>
</feature>
<sequence length="202" mass="22335">MNKQMAAYLLEIKAVELKPENPFTWASGIKSPIYCDNRLIMSYPEIRSFAADQLADLIKTKFPDAELIAGTATAGIPHAAWVSERMELPMNYVRSSAKKHGKTNQIEGKVTPGKKAVVIEDLISTGGSSIDAVKALEEQGIEVLGVAALFTYGFKKAEQQFKEAGVPYHTVTNFDTLIAQAEEMNYISKDQLTELAKWKSEF</sequence>
<dbReference type="CDD" id="cd06223">
    <property type="entry name" value="PRTases_typeI"/>
    <property type="match status" value="1"/>
</dbReference>
<dbReference type="InterPro" id="IPR004467">
    <property type="entry name" value="Or_phspho_trans_dom"/>
</dbReference>
<comment type="subunit">
    <text evidence="6">Homodimer.</text>
</comment>
<dbReference type="InterPro" id="IPR023031">
    <property type="entry name" value="OPRT"/>
</dbReference>
<dbReference type="PANTHER" id="PTHR19278:SF9">
    <property type="entry name" value="URIDINE 5'-MONOPHOSPHATE SYNTHASE"/>
    <property type="match status" value="1"/>
</dbReference>
<dbReference type="GO" id="GO:0000287">
    <property type="term" value="F:magnesium ion binding"/>
    <property type="evidence" value="ECO:0007669"/>
    <property type="project" value="UniProtKB-UniRule"/>
</dbReference>
<feature type="binding site" description="in other chain" evidence="6">
    <location>
        <begin position="120"/>
        <end position="128"/>
    </location>
    <ligand>
        <name>5-phospho-alpha-D-ribose 1-diphosphate</name>
        <dbReference type="ChEBI" id="CHEBI:58017"/>
        <note>ligand shared between dimeric partners</note>
    </ligand>
</feature>
<keyword evidence="4 6" id="KW-0808">Transferase</keyword>
<dbReference type="InterPro" id="IPR029057">
    <property type="entry name" value="PRTase-like"/>
</dbReference>
<evidence type="ECO:0000256" key="1">
    <source>
        <dbReference type="ARBA" id="ARBA00004889"/>
    </source>
</evidence>
<dbReference type="GO" id="GO:0019856">
    <property type="term" value="P:pyrimidine nucleobase biosynthetic process"/>
    <property type="evidence" value="ECO:0007669"/>
    <property type="project" value="TreeGrafter"/>
</dbReference>
<dbReference type="Proteomes" id="UP000031449">
    <property type="component" value="Chromosome"/>
</dbReference>
<comment type="catalytic activity">
    <reaction evidence="6">
        <text>orotidine 5'-phosphate + diphosphate = orotate + 5-phospho-alpha-D-ribose 1-diphosphate</text>
        <dbReference type="Rhea" id="RHEA:10380"/>
        <dbReference type="ChEBI" id="CHEBI:30839"/>
        <dbReference type="ChEBI" id="CHEBI:33019"/>
        <dbReference type="ChEBI" id="CHEBI:57538"/>
        <dbReference type="ChEBI" id="CHEBI:58017"/>
        <dbReference type="EC" id="2.4.2.10"/>
    </reaction>
</comment>
<comment type="pathway">
    <text evidence="1 6">Pyrimidine metabolism; UMP biosynthesis via de novo pathway; UMP from orotate: step 1/2.</text>
</comment>
<dbReference type="PANTHER" id="PTHR19278">
    <property type="entry name" value="OROTATE PHOSPHORIBOSYLTRANSFERASE"/>
    <property type="match status" value="1"/>
</dbReference>
<dbReference type="OrthoDB" id="9802134at2"/>
<dbReference type="HOGENOM" id="CLU_074878_1_1_9"/>
<evidence type="ECO:0000256" key="5">
    <source>
        <dbReference type="ARBA" id="ARBA00022975"/>
    </source>
</evidence>
<proteinExistence type="inferred from homology"/>
<keyword evidence="6" id="KW-0460">Magnesium</keyword>
<dbReference type="STRING" id="1508404.JMA_16230"/>
<comment type="similarity">
    <text evidence="6">Belongs to the purine/pyrimidine phosphoribosyltransferase family. PyrE subfamily.</text>
</comment>
<gene>
    <name evidence="6" type="primary">pyrE</name>
    <name evidence="8" type="ORF">JMA_16230</name>
</gene>
<dbReference type="Pfam" id="PF00156">
    <property type="entry name" value="Pribosyltran"/>
    <property type="match status" value="1"/>
</dbReference>
<keyword evidence="9" id="KW-1185">Reference proteome</keyword>
<dbReference type="NCBIfam" id="TIGR00336">
    <property type="entry name" value="pyrE"/>
    <property type="match status" value="1"/>
</dbReference>
<dbReference type="KEGG" id="jeo:JMA_16230"/>
<comment type="caution">
    <text evidence="6">Lacks conserved residue(s) required for the propagation of feature annotation.</text>
</comment>
<organism evidence="8 9">
    <name type="scientific">Jeotgalibacillus malaysiensis</name>
    <dbReference type="NCBI Taxonomy" id="1508404"/>
    <lineage>
        <taxon>Bacteria</taxon>
        <taxon>Bacillati</taxon>
        <taxon>Bacillota</taxon>
        <taxon>Bacilli</taxon>
        <taxon>Bacillales</taxon>
        <taxon>Caryophanaceae</taxon>
        <taxon>Jeotgalibacillus</taxon>
    </lineage>
</organism>
<comment type="cofactor">
    <cofactor evidence="6">
        <name>Mg(2+)</name>
        <dbReference type="ChEBI" id="CHEBI:18420"/>
    </cofactor>
</comment>
<dbReference type="EC" id="2.4.2.10" evidence="2 6"/>
<evidence type="ECO:0000256" key="4">
    <source>
        <dbReference type="ARBA" id="ARBA00022679"/>
    </source>
</evidence>
<evidence type="ECO:0000256" key="3">
    <source>
        <dbReference type="ARBA" id="ARBA00022676"/>
    </source>
</evidence>
<name>A0A0B5AKX9_9BACL</name>
<evidence type="ECO:0000313" key="9">
    <source>
        <dbReference type="Proteomes" id="UP000031449"/>
    </source>
</evidence>
<feature type="binding site" evidence="6">
    <location>
        <position position="100"/>
    </location>
    <ligand>
        <name>5-phospho-alpha-D-ribose 1-diphosphate</name>
        <dbReference type="ChEBI" id="CHEBI:58017"/>
        <note>ligand shared between dimeric partners</note>
    </ligand>
</feature>
<accession>A0A0B5AKX9</accession>
<keyword evidence="3 6" id="KW-0328">Glycosyltransferase</keyword>
<dbReference type="EMBL" id="CP009416">
    <property type="protein sequence ID" value="AJD90940.1"/>
    <property type="molecule type" value="Genomic_DNA"/>
</dbReference>
<evidence type="ECO:0000256" key="2">
    <source>
        <dbReference type="ARBA" id="ARBA00011971"/>
    </source>
</evidence>
<dbReference type="AlphaFoldDB" id="A0A0B5AKX9"/>
<dbReference type="GO" id="GO:0044205">
    <property type="term" value="P:'de novo' UMP biosynthetic process"/>
    <property type="evidence" value="ECO:0007669"/>
    <property type="project" value="UniProtKB-UniRule"/>
</dbReference>
<dbReference type="SUPFAM" id="SSF53271">
    <property type="entry name" value="PRTase-like"/>
    <property type="match status" value="1"/>
</dbReference>
<comment type="function">
    <text evidence="6">Catalyzes the transfer of a ribosyl phosphate group from 5-phosphoribose 1-diphosphate to orotate, leading to the formation of orotidine monophosphate (OMP).</text>
</comment>